<dbReference type="GO" id="GO:0005509">
    <property type="term" value="F:calcium ion binding"/>
    <property type="evidence" value="ECO:0007669"/>
    <property type="project" value="InterPro"/>
</dbReference>
<feature type="domain" description="EF-hand" evidence="1">
    <location>
        <begin position="69"/>
        <end position="104"/>
    </location>
</feature>
<dbReference type="PROSITE" id="PS00018">
    <property type="entry name" value="EF_HAND_1"/>
    <property type="match status" value="2"/>
</dbReference>
<organism evidence="2 3">
    <name type="scientific">Acinetobacter higginsii</name>
    <dbReference type="NCBI Taxonomy" id="70347"/>
    <lineage>
        <taxon>Bacteria</taxon>
        <taxon>Pseudomonadati</taxon>
        <taxon>Pseudomonadota</taxon>
        <taxon>Gammaproteobacteria</taxon>
        <taxon>Moraxellales</taxon>
        <taxon>Moraxellaceae</taxon>
        <taxon>Acinetobacter</taxon>
    </lineage>
</organism>
<dbReference type="eggNOG" id="ENOG5032BXD">
    <property type="taxonomic scope" value="Bacteria"/>
</dbReference>
<proteinExistence type="predicted"/>
<sequence>MRHIQQAILSLICCVVIPSTYSCEPAGLDWEKLYADYDVNHDQMIDQNEWKKLIQLRGQPVTWQKQVLTIDSKRIKIFKALDLNHNGLIDQQEMINIYQYFSNPCQGWGSTWGK</sequence>
<evidence type="ECO:0000313" key="3">
    <source>
        <dbReference type="Proteomes" id="UP000013209"/>
    </source>
</evidence>
<dbReference type="HOGENOM" id="CLU_165249_0_0_6"/>
<dbReference type="Proteomes" id="UP000013209">
    <property type="component" value="Unassembled WGS sequence"/>
</dbReference>
<gene>
    <name evidence="2" type="ORF">F966_00717</name>
</gene>
<evidence type="ECO:0000259" key="1">
    <source>
        <dbReference type="PROSITE" id="PS50222"/>
    </source>
</evidence>
<dbReference type="InterPro" id="IPR011992">
    <property type="entry name" value="EF-hand-dom_pair"/>
</dbReference>
<dbReference type="PROSITE" id="PS51257">
    <property type="entry name" value="PROKAR_LIPOPROTEIN"/>
    <property type="match status" value="1"/>
</dbReference>
<dbReference type="InterPro" id="IPR018247">
    <property type="entry name" value="EF_Hand_1_Ca_BS"/>
</dbReference>
<dbReference type="PATRIC" id="fig|1144672.3.peg.690"/>
<dbReference type="AlphaFoldDB" id="N8XU04"/>
<accession>N8XU04</accession>
<reference evidence="2 3" key="1">
    <citation type="submission" date="2013-02" db="EMBL/GenBank/DDBJ databases">
        <title>The Genome Sequence of Acinetobacter sp. CIP 56.2.</title>
        <authorList>
            <consortium name="The Broad Institute Genome Sequencing Platform"/>
            <consortium name="The Broad Institute Genome Sequencing Center for Infectious Disease"/>
            <person name="Cerqueira G."/>
            <person name="Feldgarden M."/>
            <person name="Courvalin P."/>
            <person name="Perichon B."/>
            <person name="Grillot-Courvalin C."/>
            <person name="Clermont D."/>
            <person name="Rocha E."/>
            <person name="Yoon E.-J."/>
            <person name="Nemec A."/>
            <person name="Walker B."/>
            <person name="Young S.K."/>
            <person name="Zeng Q."/>
            <person name="Gargeya S."/>
            <person name="Fitzgerald M."/>
            <person name="Haas B."/>
            <person name="Abouelleil A."/>
            <person name="Alvarado L."/>
            <person name="Arachchi H.M."/>
            <person name="Berlin A.M."/>
            <person name="Chapman S.B."/>
            <person name="Dewar J."/>
            <person name="Goldberg J."/>
            <person name="Griggs A."/>
            <person name="Gujja S."/>
            <person name="Hansen M."/>
            <person name="Howarth C."/>
            <person name="Imamovic A."/>
            <person name="Larimer J."/>
            <person name="McCowan C."/>
            <person name="Murphy C."/>
            <person name="Neiman D."/>
            <person name="Pearson M."/>
            <person name="Priest M."/>
            <person name="Roberts A."/>
            <person name="Saif S."/>
            <person name="Shea T."/>
            <person name="Sisk P."/>
            <person name="Sykes S."/>
            <person name="Wortman J."/>
            <person name="Nusbaum C."/>
            <person name="Birren B."/>
        </authorList>
    </citation>
    <scope>NUCLEOTIDE SEQUENCE [LARGE SCALE GENOMIC DNA]</scope>
    <source>
        <strain evidence="2 3">CIP 56.2</strain>
    </source>
</reference>
<dbReference type="PROSITE" id="PS50222">
    <property type="entry name" value="EF_HAND_2"/>
    <property type="match status" value="2"/>
</dbReference>
<dbReference type="EMBL" id="APPH01000004">
    <property type="protein sequence ID" value="ENV10938.1"/>
    <property type="molecule type" value="Genomic_DNA"/>
</dbReference>
<dbReference type="InterPro" id="IPR002048">
    <property type="entry name" value="EF_hand_dom"/>
</dbReference>
<protein>
    <recommendedName>
        <fullName evidence="1">EF-hand domain-containing protein</fullName>
    </recommendedName>
</protein>
<name>N8XU04_9GAMM</name>
<dbReference type="SUPFAM" id="SSF47473">
    <property type="entry name" value="EF-hand"/>
    <property type="match status" value="1"/>
</dbReference>
<dbReference type="RefSeq" id="WP_004802553.1">
    <property type="nucleotide sequence ID" value="NZ_KB849439.1"/>
</dbReference>
<feature type="domain" description="EF-hand" evidence="1">
    <location>
        <begin position="25"/>
        <end position="60"/>
    </location>
</feature>
<dbReference type="Gene3D" id="1.10.238.10">
    <property type="entry name" value="EF-hand"/>
    <property type="match status" value="1"/>
</dbReference>
<evidence type="ECO:0000313" key="2">
    <source>
        <dbReference type="EMBL" id="ENV10938.1"/>
    </source>
</evidence>
<dbReference type="Pfam" id="PF13499">
    <property type="entry name" value="EF-hand_7"/>
    <property type="match status" value="1"/>
</dbReference>
<comment type="caution">
    <text evidence="2">The sequence shown here is derived from an EMBL/GenBank/DDBJ whole genome shotgun (WGS) entry which is preliminary data.</text>
</comment>